<dbReference type="PROSITE" id="PS50405">
    <property type="entry name" value="GST_CTER"/>
    <property type="match status" value="1"/>
</dbReference>
<evidence type="ECO:0000313" key="4">
    <source>
        <dbReference type="Proteomes" id="UP001361239"/>
    </source>
</evidence>
<dbReference type="PANTHER" id="PTHR44051">
    <property type="entry name" value="GLUTATHIONE S-TRANSFERASE-RELATED"/>
    <property type="match status" value="1"/>
</dbReference>
<dbReference type="Proteomes" id="UP001361239">
    <property type="component" value="Unassembled WGS sequence"/>
</dbReference>
<dbReference type="SFLD" id="SFLDG00358">
    <property type="entry name" value="Main_(cytGST)"/>
    <property type="match status" value="1"/>
</dbReference>
<dbReference type="Gene3D" id="3.40.30.10">
    <property type="entry name" value="Glutaredoxin"/>
    <property type="match status" value="1"/>
</dbReference>
<evidence type="ECO:0000313" key="3">
    <source>
        <dbReference type="EMBL" id="MEJ5975393.1"/>
    </source>
</evidence>
<dbReference type="Pfam" id="PF13410">
    <property type="entry name" value="GST_C_2"/>
    <property type="match status" value="1"/>
</dbReference>
<dbReference type="PANTHER" id="PTHR44051:SF8">
    <property type="entry name" value="GLUTATHIONE S-TRANSFERASE GSTA"/>
    <property type="match status" value="1"/>
</dbReference>
<dbReference type="CDD" id="cd00570">
    <property type="entry name" value="GST_N_family"/>
    <property type="match status" value="1"/>
</dbReference>
<accession>A0ABU8RQX5</accession>
<dbReference type="InterPro" id="IPR040079">
    <property type="entry name" value="Glutathione_S-Trfase"/>
</dbReference>
<dbReference type="RefSeq" id="WP_339585347.1">
    <property type="nucleotide sequence ID" value="NZ_JBBHJZ010000001.1"/>
</dbReference>
<keyword evidence="4" id="KW-1185">Reference proteome</keyword>
<protein>
    <submittedName>
        <fullName evidence="3">Glutathione S-transferase family protein</fullName>
    </submittedName>
</protein>
<organism evidence="3 4">
    <name type="scientific">Novosphingobium anseongense</name>
    <dbReference type="NCBI Taxonomy" id="3133436"/>
    <lineage>
        <taxon>Bacteria</taxon>
        <taxon>Pseudomonadati</taxon>
        <taxon>Pseudomonadota</taxon>
        <taxon>Alphaproteobacteria</taxon>
        <taxon>Sphingomonadales</taxon>
        <taxon>Sphingomonadaceae</taxon>
        <taxon>Novosphingobium</taxon>
    </lineage>
</organism>
<dbReference type="InterPro" id="IPR036249">
    <property type="entry name" value="Thioredoxin-like_sf"/>
</dbReference>
<dbReference type="SUPFAM" id="SSF47616">
    <property type="entry name" value="GST C-terminal domain-like"/>
    <property type="match status" value="1"/>
</dbReference>
<dbReference type="InterPro" id="IPR010987">
    <property type="entry name" value="Glutathione-S-Trfase_C-like"/>
</dbReference>
<dbReference type="SUPFAM" id="SSF52833">
    <property type="entry name" value="Thioredoxin-like"/>
    <property type="match status" value="1"/>
</dbReference>
<reference evidence="3 4" key="1">
    <citation type="submission" date="2024-03" db="EMBL/GenBank/DDBJ databases">
        <authorList>
            <person name="Jo J.-H."/>
        </authorList>
    </citation>
    <scope>NUCLEOTIDE SEQUENCE [LARGE SCALE GENOMIC DNA]</scope>
    <source>
        <strain evidence="3 4">PS1R-30</strain>
    </source>
</reference>
<dbReference type="CDD" id="cd00299">
    <property type="entry name" value="GST_C_family"/>
    <property type="match status" value="1"/>
</dbReference>
<dbReference type="InterPro" id="IPR036282">
    <property type="entry name" value="Glutathione-S-Trfase_C_sf"/>
</dbReference>
<name>A0ABU8RQX5_9SPHN</name>
<evidence type="ECO:0000259" key="2">
    <source>
        <dbReference type="PROSITE" id="PS50405"/>
    </source>
</evidence>
<dbReference type="PROSITE" id="PS50404">
    <property type="entry name" value="GST_NTER"/>
    <property type="match status" value="1"/>
</dbReference>
<dbReference type="InterPro" id="IPR004045">
    <property type="entry name" value="Glutathione_S-Trfase_N"/>
</dbReference>
<dbReference type="SFLD" id="SFLDS00019">
    <property type="entry name" value="Glutathione_Transferase_(cytos"/>
    <property type="match status" value="1"/>
</dbReference>
<feature type="domain" description="GST N-terminal" evidence="1">
    <location>
        <begin position="1"/>
        <end position="77"/>
    </location>
</feature>
<dbReference type="Pfam" id="PF13417">
    <property type="entry name" value="GST_N_3"/>
    <property type="match status" value="1"/>
</dbReference>
<proteinExistence type="predicted"/>
<gene>
    <name evidence="3" type="ORF">WG901_02005</name>
</gene>
<evidence type="ECO:0000259" key="1">
    <source>
        <dbReference type="PROSITE" id="PS50404"/>
    </source>
</evidence>
<sequence>MQVFGGIISPFVRKLCLVLEEKGLPYELTQLPPHAQDAAFRAISPFGKIPALRDGDYGLSDSSAIIAYLEARHPERPVLPAEACARGRAMWFDEFADTIFAHSGLKILFNRFVGPKLLKLPCDEALAVEGEAELPESFAYIESVAPESGWLLGEDFTLADIAVASVFRSLAYVGITPDLPRTAAWYARVGERPSWRKIAEVEAYRPKKPQ</sequence>
<feature type="domain" description="GST C-terminal" evidence="2">
    <location>
        <begin position="82"/>
        <end position="210"/>
    </location>
</feature>
<dbReference type="Gene3D" id="1.20.1050.10">
    <property type="match status" value="1"/>
</dbReference>
<comment type="caution">
    <text evidence="3">The sequence shown here is derived from an EMBL/GenBank/DDBJ whole genome shotgun (WGS) entry which is preliminary data.</text>
</comment>
<dbReference type="EMBL" id="JBBHJZ010000001">
    <property type="protein sequence ID" value="MEJ5975393.1"/>
    <property type="molecule type" value="Genomic_DNA"/>
</dbReference>